<dbReference type="OrthoDB" id="46189at2759"/>
<accession>A0A9P0EIU5</accession>
<reference evidence="9" key="1">
    <citation type="submission" date="2022-01" db="EMBL/GenBank/DDBJ databases">
        <authorList>
            <person name="King R."/>
        </authorList>
    </citation>
    <scope>NUCLEOTIDE SEQUENCE</scope>
</reference>
<evidence type="ECO:0000256" key="1">
    <source>
        <dbReference type="ARBA" id="ARBA00004395"/>
    </source>
</evidence>
<comment type="subcellular location">
    <subcellularLocation>
        <location evidence="1">Golgi apparatus membrane</location>
        <topology evidence="1">Peripheral membrane protein</topology>
    </subcellularLocation>
</comment>
<dbReference type="AlphaFoldDB" id="A0A9P0EIU5"/>
<protein>
    <recommendedName>
        <fullName evidence="3">Conserved oligomeric Golgi complex subunit 1</fullName>
    </recommendedName>
</protein>
<evidence type="ECO:0000256" key="3">
    <source>
        <dbReference type="ARBA" id="ARBA00020978"/>
    </source>
</evidence>
<feature type="coiled-coil region" evidence="8">
    <location>
        <begin position="20"/>
        <end position="47"/>
    </location>
</feature>
<gene>
    <name evidence="9" type="ORF">NEZAVI_LOCUS5578</name>
</gene>
<dbReference type="EMBL" id="OV725079">
    <property type="protein sequence ID" value="CAH1395271.1"/>
    <property type="molecule type" value="Genomic_DNA"/>
</dbReference>
<dbReference type="GO" id="GO:0017119">
    <property type="term" value="C:Golgi transport complex"/>
    <property type="evidence" value="ECO:0007669"/>
    <property type="project" value="InterPro"/>
</dbReference>
<keyword evidence="8" id="KW-0175">Coiled coil</keyword>
<evidence type="ECO:0000256" key="6">
    <source>
        <dbReference type="ARBA" id="ARBA00023034"/>
    </source>
</evidence>
<evidence type="ECO:0000313" key="10">
    <source>
        <dbReference type="Proteomes" id="UP001152798"/>
    </source>
</evidence>
<proteinExistence type="inferred from homology"/>
<evidence type="ECO:0000256" key="8">
    <source>
        <dbReference type="SAM" id="Coils"/>
    </source>
</evidence>
<keyword evidence="6" id="KW-0333">Golgi apparatus</keyword>
<dbReference type="GO" id="GO:0000139">
    <property type="term" value="C:Golgi membrane"/>
    <property type="evidence" value="ECO:0007669"/>
    <property type="project" value="UniProtKB-SubCell"/>
</dbReference>
<evidence type="ECO:0000313" key="9">
    <source>
        <dbReference type="EMBL" id="CAH1395271.1"/>
    </source>
</evidence>
<dbReference type="InterPro" id="IPR033370">
    <property type="entry name" value="COG1"/>
</dbReference>
<evidence type="ECO:0000256" key="5">
    <source>
        <dbReference type="ARBA" id="ARBA00022927"/>
    </source>
</evidence>
<organism evidence="9 10">
    <name type="scientific">Nezara viridula</name>
    <name type="common">Southern green stink bug</name>
    <name type="synonym">Cimex viridulus</name>
    <dbReference type="NCBI Taxonomy" id="85310"/>
    <lineage>
        <taxon>Eukaryota</taxon>
        <taxon>Metazoa</taxon>
        <taxon>Ecdysozoa</taxon>
        <taxon>Arthropoda</taxon>
        <taxon>Hexapoda</taxon>
        <taxon>Insecta</taxon>
        <taxon>Pterygota</taxon>
        <taxon>Neoptera</taxon>
        <taxon>Paraneoptera</taxon>
        <taxon>Hemiptera</taxon>
        <taxon>Heteroptera</taxon>
        <taxon>Panheteroptera</taxon>
        <taxon>Pentatomomorpha</taxon>
        <taxon>Pentatomoidea</taxon>
        <taxon>Pentatomidae</taxon>
        <taxon>Pentatominae</taxon>
        <taxon>Nezara</taxon>
    </lineage>
</organism>
<keyword evidence="7" id="KW-0472">Membrane</keyword>
<keyword evidence="5" id="KW-0653">Protein transport</keyword>
<name>A0A9P0EIU5_NEZVI</name>
<dbReference type="PANTHER" id="PTHR31658:SF0">
    <property type="entry name" value="CONSERVED OLIGOMERIC GOLGI COMPLEX SUBUNIT 1"/>
    <property type="match status" value="1"/>
</dbReference>
<dbReference type="GO" id="GO:0006891">
    <property type="term" value="P:intra-Golgi vesicle-mediated transport"/>
    <property type="evidence" value="ECO:0007669"/>
    <property type="project" value="InterPro"/>
</dbReference>
<dbReference type="Proteomes" id="UP001152798">
    <property type="component" value="Chromosome 3"/>
</dbReference>
<evidence type="ECO:0000256" key="4">
    <source>
        <dbReference type="ARBA" id="ARBA00022448"/>
    </source>
</evidence>
<keyword evidence="10" id="KW-1185">Reference proteome</keyword>
<keyword evidence="4" id="KW-0813">Transport</keyword>
<dbReference type="Pfam" id="PF08700">
    <property type="entry name" value="VPS51_Exo84_N"/>
    <property type="match status" value="1"/>
</dbReference>
<evidence type="ECO:0000256" key="7">
    <source>
        <dbReference type="ARBA" id="ARBA00023136"/>
    </source>
</evidence>
<sequence>MPQLNVMEVEPDKLFEQYSVTEVESVLQSVNNEIERKKVELRTLVGERYRDLIETADTIGEMKSISEQFIKEVQVLTTDMGSLKFKQGPSYKPDSIKQKKKSVAYSMTDTIAAQLSILVDLPEMIWSSIGSKDYIRAAQLYLLGRHIKTGFSVDRDLSAYVNRLPILDLQWNALSHFPKTILNAAENDLKSLDISSEAASVALCAMALLDSKELTGKFLSLRLETVEITLQTDKNVKTRILDCYNAVVKSLAILWDCFAIDNFGKQLFWKKLPKIADSKSRPVIKLLEKGVRLKYLPPIILQFRSSSLYSAKLFSSIDLPTKISEWLTTVKNLVSKKGKELLNNVVSLRSIEPLTNIQITNYREWDQLLTLFKIDNKFELWNGIFKPLISSRAKELISIHCNEGFDQIVNSLEKAFIETDPFKPDDDLRWFLWEDCLEDLEIDSVTNVRGLLLKAKGITPKVSNICREFENNLLTLHDDVSGLYTTDVTQLSDNNELKIHQQNVYLKLLLRLKEHIRELSHKESISEGELSIVARFLLAVPELCHTLQKFLTVSADSKSTPWEDAKVLFETEGLYVWSCWEAKAAQRLEAVIPVHLRKPTTYADLLNIIPQWDIVWIEEGKEDDERRKSQLRVPSSPSFPLQAVLHYFSTELAKAHLPRIVSENLMHKLMPKLINAYDTSSPLCQAESLQNLFDVKYLLAQFIPIANKDLSAQCQGKISNIESNIDPFDLDVFAPYIASNIKLSVCRTQLLFGNYCTVRPEDSSAASNLKMPEDPSTLALSKSSAWFPLIPVTNPVSKPLHLVKPKTVKSSRQSSAVVEAAAETSKATSTSFLSDWFG</sequence>
<evidence type="ECO:0000256" key="2">
    <source>
        <dbReference type="ARBA" id="ARBA00006653"/>
    </source>
</evidence>
<dbReference type="GO" id="GO:0015031">
    <property type="term" value="P:protein transport"/>
    <property type="evidence" value="ECO:0007669"/>
    <property type="project" value="UniProtKB-KW"/>
</dbReference>
<comment type="similarity">
    <text evidence="2">Belongs to the COG1 family.</text>
</comment>
<dbReference type="PANTHER" id="PTHR31658">
    <property type="entry name" value="CONSERVED OLIGOMERIC GOLGI COMPLEX SUBUNIT 1"/>
    <property type="match status" value="1"/>
</dbReference>